<proteinExistence type="predicted"/>
<reference evidence="1" key="1">
    <citation type="submission" date="2020-10" db="EMBL/GenBank/DDBJ databases">
        <authorList>
            <person name="Han B."/>
            <person name="Lu T."/>
            <person name="Zhao Q."/>
            <person name="Huang X."/>
            <person name="Zhao Y."/>
        </authorList>
    </citation>
    <scope>NUCLEOTIDE SEQUENCE</scope>
</reference>
<dbReference type="OrthoDB" id="681583at2759"/>
<organism evidence="1 2">
    <name type="scientific">Miscanthus lutarioriparius</name>
    <dbReference type="NCBI Taxonomy" id="422564"/>
    <lineage>
        <taxon>Eukaryota</taxon>
        <taxon>Viridiplantae</taxon>
        <taxon>Streptophyta</taxon>
        <taxon>Embryophyta</taxon>
        <taxon>Tracheophyta</taxon>
        <taxon>Spermatophyta</taxon>
        <taxon>Magnoliopsida</taxon>
        <taxon>Liliopsida</taxon>
        <taxon>Poales</taxon>
        <taxon>Poaceae</taxon>
        <taxon>PACMAD clade</taxon>
        <taxon>Panicoideae</taxon>
        <taxon>Andropogonodae</taxon>
        <taxon>Andropogoneae</taxon>
        <taxon>Saccharinae</taxon>
        <taxon>Miscanthus</taxon>
    </lineage>
</organism>
<dbReference type="PANTHER" id="PTHR13318:SF182">
    <property type="entry name" value="F-BOX_LRR-REPEAT PROTEIN 14"/>
    <property type="match status" value="1"/>
</dbReference>
<dbReference type="InterPro" id="IPR032675">
    <property type="entry name" value="LRR_dom_sf"/>
</dbReference>
<dbReference type="EMBL" id="CAJGYO010000013">
    <property type="protein sequence ID" value="CAD6266173.1"/>
    <property type="molecule type" value="Genomic_DNA"/>
</dbReference>
<evidence type="ECO:0000313" key="1">
    <source>
        <dbReference type="EMBL" id="CAD6266173.1"/>
    </source>
</evidence>
<name>A0A811R816_9POAL</name>
<protein>
    <submittedName>
        <fullName evidence="1">Uncharacterized protein</fullName>
    </submittedName>
</protein>
<gene>
    <name evidence="1" type="ORF">NCGR_LOCUS49478</name>
</gene>
<dbReference type="GO" id="GO:0019005">
    <property type="term" value="C:SCF ubiquitin ligase complex"/>
    <property type="evidence" value="ECO:0007669"/>
    <property type="project" value="TreeGrafter"/>
</dbReference>
<dbReference type="Gene3D" id="3.80.10.10">
    <property type="entry name" value="Ribonuclease Inhibitor"/>
    <property type="match status" value="1"/>
</dbReference>
<sequence length="159" mass="18310">MSRVKLFIFCENLKDLRLAHIITMHTDDKGLPAPTAQEIGLRFLLRKCKALEKLCLDYVVGLDEDEMIALFQNCSNLRSLSLRLKPLRQLDWDFRTPLTDESLKTLGLSCPMLEVVELTFTFCSSMYPTEIGFTVHTMCYNNISRAGYCYFNSAKHPLF</sequence>
<dbReference type="SUPFAM" id="SSF52047">
    <property type="entry name" value="RNI-like"/>
    <property type="match status" value="1"/>
</dbReference>
<dbReference type="GO" id="GO:0031146">
    <property type="term" value="P:SCF-dependent proteasomal ubiquitin-dependent protein catabolic process"/>
    <property type="evidence" value="ECO:0007669"/>
    <property type="project" value="TreeGrafter"/>
</dbReference>
<accession>A0A811R816</accession>
<dbReference type="Proteomes" id="UP000604825">
    <property type="component" value="Unassembled WGS sequence"/>
</dbReference>
<keyword evidence="2" id="KW-1185">Reference proteome</keyword>
<dbReference type="AlphaFoldDB" id="A0A811R816"/>
<comment type="caution">
    <text evidence="1">The sequence shown here is derived from an EMBL/GenBank/DDBJ whole genome shotgun (WGS) entry which is preliminary data.</text>
</comment>
<dbReference type="PANTHER" id="PTHR13318">
    <property type="entry name" value="PARTNER OF PAIRED, ISOFORM B-RELATED"/>
    <property type="match status" value="1"/>
</dbReference>
<evidence type="ECO:0000313" key="2">
    <source>
        <dbReference type="Proteomes" id="UP000604825"/>
    </source>
</evidence>